<evidence type="ECO:0000256" key="1">
    <source>
        <dbReference type="SAM" id="MobiDB-lite"/>
    </source>
</evidence>
<reference evidence="2" key="1">
    <citation type="submission" date="2019-07" db="EMBL/GenBank/DDBJ databases">
        <authorList>
            <person name="Dittberner H."/>
        </authorList>
    </citation>
    <scope>NUCLEOTIDE SEQUENCE [LARGE SCALE GENOMIC DNA]</scope>
</reference>
<dbReference type="AlphaFoldDB" id="A0A565AQJ6"/>
<gene>
    <name evidence="2" type="ORF">ANE_LOCUS1764</name>
</gene>
<comment type="caution">
    <text evidence="2">The sequence shown here is derived from an EMBL/GenBank/DDBJ whole genome shotgun (WGS) entry which is preliminary data.</text>
</comment>
<protein>
    <submittedName>
        <fullName evidence="2">Uncharacterized protein</fullName>
    </submittedName>
</protein>
<dbReference type="Proteomes" id="UP000489600">
    <property type="component" value="Unassembled WGS sequence"/>
</dbReference>
<name>A0A565AQJ6_9BRAS</name>
<organism evidence="2 3">
    <name type="scientific">Arabis nemorensis</name>
    <dbReference type="NCBI Taxonomy" id="586526"/>
    <lineage>
        <taxon>Eukaryota</taxon>
        <taxon>Viridiplantae</taxon>
        <taxon>Streptophyta</taxon>
        <taxon>Embryophyta</taxon>
        <taxon>Tracheophyta</taxon>
        <taxon>Spermatophyta</taxon>
        <taxon>Magnoliopsida</taxon>
        <taxon>eudicotyledons</taxon>
        <taxon>Gunneridae</taxon>
        <taxon>Pentapetalae</taxon>
        <taxon>rosids</taxon>
        <taxon>malvids</taxon>
        <taxon>Brassicales</taxon>
        <taxon>Brassicaceae</taxon>
        <taxon>Arabideae</taxon>
        <taxon>Arabis</taxon>
    </lineage>
</organism>
<sequence>MSMMMSGLLGIASQERLGLLLHMTTTAEESPEAARMAGIAHVVGLLREQSKGRKGHIDLMALSSRGEGLGWFVIAKETAGEEVTMVVRTMTEKNAGEEDESEKRETSKASTKERRFFGFGQRWRL</sequence>
<proteinExistence type="predicted"/>
<evidence type="ECO:0000313" key="2">
    <source>
        <dbReference type="EMBL" id="VVA91319.1"/>
    </source>
</evidence>
<keyword evidence="3" id="KW-1185">Reference proteome</keyword>
<feature type="region of interest" description="Disordered" evidence="1">
    <location>
        <begin position="90"/>
        <end position="113"/>
    </location>
</feature>
<accession>A0A565AQJ6</accession>
<dbReference type="EMBL" id="CABITT030000001">
    <property type="protein sequence ID" value="VVA91319.1"/>
    <property type="molecule type" value="Genomic_DNA"/>
</dbReference>
<evidence type="ECO:0000313" key="3">
    <source>
        <dbReference type="Proteomes" id="UP000489600"/>
    </source>
</evidence>